<feature type="transmembrane region" description="Helical" evidence="6">
    <location>
        <begin position="60"/>
        <end position="80"/>
    </location>
</feature>
<evidence type="ECO:0000256" key="1">
    <source>
        <dbReference type="ARBA" id="ARBA00022448"/>
    </source>
</evidence>
<dbReference type="InterPro" id="IPR019020">
    <property type="entry name" value="Cyt-c552/DMSO_Rdtase_haem-bd"/>
</dbReference>
<keyword evidence="4" id="KW-0249">Electron transport</keyword>
<dbReference type="GO" id="GO:0046872">
    <property type="term" value="F:metal ion binding"/>
    <property type="evidence" value="ECO:0007669"/>
    <property type="project" value="UniProtKB-KW"/>
</dbReference>
<protein>
    <submittedName>
        <fullName evidence="8">Ethylbenzene dehydrogenase-related protein</fullName>
    </submittedName>
</protein>
<evidence type="ECO:0000256" key="2">
    <source>
        <dbReference type="ARBA" id="ARBA00022617"/>
    </source>
</evidence>
<evidence type="ECO:0000256" key="6">
    <source>
        <dbReference type="SAM" id="Phobius"/>
    </source>
</evidence>
<keyword evidence="6" id="KW-0472">Membrane</keyword>
<evidence type="ECO:0000259" key="7">
    <source>
        <dbReference type="SMART" id="SM00887"/>
    </source>
</evidence>
<keyword evidence="2" id="KW-0349">Heme</keyword>
<feature type="transmembrane region" description="Helical" evidence="6">
    <location>
        <begin position="132"/>
        <end position="153"/>
    </location>
</feature>
<comment type="caution">
    <text evidence="8">The sequence shown here is derived from an EMBL/GenBank/DDBJ whole genome shotgun (WGS) entry which is preliminary data.</text>
</comment>
<reference evidence="8" key="1">
    <citation type="submission" date="2022-02" db="EMBL/GenBank/DDBJ databases">
        <title>Vibrio sp. nov, a new bacterium isolated from seawater.</title>
        <authorList>
            <person name="Yuan Y."/>
        </authorList>
    </citation>
    <scope>NUCLEOTIDE SEQUENCE</scope>
    <source>
        <strain evidence="8">ZSDZ65</strain>
    </source>
</reference>
<dbReference type="GO" id="GO:0020037">
    <property type="term" value="F:heme binding"/>
    <property type="evidence" value="ECO:0007669"/>
    <property type="project" value="InterPro"/>
</dbReference>
<keyword evidence="6" id="KW-1133">Transmembrane helix</keyword>
<evidence type="ECO:0000313" key="8">
    <source>
        <dbReference type="EMBL" id="MCW8345386.1"/>
    </source>
</evidence>
<dbReference type="Pfam" id="PF09459">
    <property type="entry name" value="EB_dh"/>
    <property type="match status" value="1"/>
</dbReference>
<dbReference type="CDD" id="cd09625">
    <property type="entry name" value="DOMON_like_cytochrome"/>
    <property type="match status" value="1"/>
</dbReference>
<dbReference type="SMART" id="SM00887">
    <property type="entry name" value="EB_dh"/>
    <property type="match status" value="1"/>
</dbReference>
<name>A0A9X3CL60_9VIBR</name>
<feature type="transmembrane region" description="Helical" evidence="6">
    <location>
        <begin position="92"/>
        <end position="111"/>
    </location>
</feature>
<proteinExistence type="predicted"/>
<evidence type="ECO:0000256" key="4">
    <source>
        <dbReference type="ARBA" id="ARBA00022982"/>
    </source>
</evidence>
<dbReference type="AlphaFoldDB" id="A0A9X3CL60"/>
<evidence type="ECO:0000256" key="3">
    <source>
        <dbReference type="ARBA" id="ARBA00022723"/>
    </source>
</evidence>
<gene>
    <name evidence="8" type="ORF">MD535_04985</name>
</gene>
<dbReference type="EMBL" id="JAKRRY010000004">
    <property type="protein sequence ID" value="MCW8345386.1"/>
    <property type="molecule type" value="Genomic_DNA"/>
</dbReference>
<keyword evidence="1" id="KW-0813">Transport</keyword>
<keyword evidence="6" id="KW-0812">Transmembrane</keyword>
<evidence type="ECO:0000313" key="9">
    <source>
        <dbReference type="Proteomes" id="UP001155587"/>
    </source>
</evidence>
<keyword evidence="5" id="KW-0408">Iron</keyword>
<dbReference type="Gene3D" id="2.60.40.1190">
    <property type="match status" value="1"/>
</dbReference>
<feature type="domain" description="Cytochrome c-552/DMSO reductase-like haem-binding" evidence="7">
    <location>
        <begin position="180"/>
        <end position="471"/>
    </location>
</feature>
<organism evidence="8 9">
    <name type="scientific">Vibrio qingdaonensis</name>
    <dbReference type="NCBI Taxonomy" id="2829491"/>
    <lineage>
        <taxon>Bacteria</taxon>
        <taxon>Pseudomonadati</taxon>
        <taxon>Pseudomonadota</taxon>
        <taxon>Gammaproteobacteria</taxon>
        <taxon>Vibrionales</taxon>
        <taxon>Vibrionaceae</taxon>
        <taxon>Vibrio</taxon>
    </lineage>
</organism>
<keyword evidence="9" id="KW-1185">Reference proteome</keyword>
<dbReference type="Proteomes" id="UP001155587">
    <property type="component" value="Unassembled WGS sequence"/>
</dbReference>
<dbReference type="RefSeq" id="WP_265673829.1">
    <property type="nucleotide sequence ID" value="NZ_JAKRRY010000004.1"/>
</dbReference>
<sequence length="479" mass="55138">MTEEQWQFLSPVLLQGDVYTWHFLSASCLSILSAVYATFKWRSYQHRRRDTHTPSRYHRLTRYYGITVLLLTILSGWFHYLDTALIQTSRLHLYSAIGIISYLVLHSWIYVIQLGKNSVHWLLPTPTRGLTLRLLSFTTSVIVLSLLLFYTLFFQPPFYKLNALEINNQSLFVVDGVKSENFWDNSPILKVQTTGGDNFQSGQTEISVQAAYNSEELIFYFTWQDPSQSLEHLPLVKTNGRWKVKQSQFDTFEESRFYEDKFAVMFSQSCGYGADGSVKLGPKPLHHAPANWHGKGYHYTSGDLKDLWHWKAVRTNPMVQADDSHIGPALEPRAGQKRYTAGYYSDAKESGGYTMNWQWFQTEHIIPKRLPTASFSSAQSLTWFGSEPYKPQNDHYPEGTFLPSVILQSNQFEGDRGDVRAFATWNDGVWSLEMARKKQTGSQTDLPFHGTVCMWVAAFDRSQIGHTRHQKPIQLVLPL</sequence>
<keyword evidence="3" id="KW-0479">Metal-binding</keyword>
<accession>A0A9X3CL60</accession>
<feature type="transmembrane region" description="Helical" evidence="6">
    <location>
        <begin position="20"/>
        <end position="39"/>
    </location>
</feature>
<evidence type="ECO:0000256" key="5">
    <source>
        <dbReference type="ARBA" id="ARBA00023004"/>
    </source>
</evidence>